<evidence type="ECO:0000256" key="2">
    <source>
        <dbReference type="ARBA" id="ARBA00008335"/>
    </source>
</evidence>
<dbReference type="EMBL" id="CH940667">
    <property type="protein sequence ID" value="EDW57247.2"/>
    <property type="molecule type" value="Genomic_DNA"/>
</dbReference>
<feature type="transmembrane region" description="Helical" evidence="7">
    <location>
        <begin position="475"/>
        <end position="494"/>
    </location>
</feature>
<feature type="transmembrane region" description="Helical" evidence="7">
    <location>
        <begin position="413"/>
        <end position="435"/>
    </location>
</feature>
<dbReference type="KEGG" id="dvi:6636381"/>
<reference evidence="9 10" key="1">
    <citation type="journal article" date="2007" name="Nature">
        <title>Evolution of genes and genomes on the Drosophila phylogeny.</title>
        <authorList>
            <consortium name="Drosophila 12 Genomes Consortium"/>
            <person name="Clark A.G."/>
            <person name="Eisen M.B."/>
            <person name="Smith D.R."/>
            <person name="Bergman C.M."/>
            <person name="Oliver B."/>
            <person name="Markow T.A."/>
            <person name="Kaufman T.C."/>
            <person name="Kellis M."/>
            <person name="Gelbart W."/>
            <person name="Iyer V.N."/>
            <person name="Pollard D.A."/>
            <person name="Sackton T.B."/>
            <person name="Larracuente A.M."/>
            <person name="Singh N.D."/>
            <person name="Abad J.P."/>
            <person name="Abt D.N."/>
            <person name="Adryan B."/>
            <person name="Aguade M."/>
            <person name="Akashi H."/>
            <person name="Anderson W.W."/>
            <person name="Aquadro C.F."/>
            <person name="Ardell D.H."/>
            <person name="Arguello R."/>
            <person name="Artieri C.G."/>
            <person name="Barbash D.A."/>
            <person name="Barker D."/>
            <person name="Barsanti P."/>
            <person name="Batterham P."/>
            <person name="Batzoglou S."/>
            <person name="Begun D."/>
            <person name="Bhutkar A."/>
            <person name="Blanco E."/>
            <person name="Bosak S.A."/>
            <person name="Bradley R.K."/>
            <person name="Brand A.D."/>
            <person name="Brent M.R."/>
            <person name="Brooks A.N."/>
            <person name="Brown R.H."/>
            <person name="Butlin R.K."/>
            <person name="Caggese C."/>
            <person name="Calvi B.R."/>
            <person name="Bernardo de Carvalho A."/>
            <person name="Caspi A."/>
            <person name="Castrezana S."/>
            <person name="Celniker S.E."/>
            <person name="Chang J.L."/>
            <person name="Chapple C."/>
            <person name="Chatterji S."/>
            <person name="Chinwalla A."/>
            <person name="Civetta A."/>
            <person name="Clifton S.W."/>
            <person name="Comeron J.M."/>
            <person name="Costello J.C."/>
            <person name="Coyne J.A."/>
            <person name="Daub J."/>
            <person name="David R.G."/>
            <person name="Delcher A.L."/>
            <person name="Delehaunty K."/>
            <person name="Do C.B."/>
            <person name="Ebling H."/>
            <person name="Edwards K."/>
            <person name="Eickbush T."/>
            <person name="Evans J.D."/>
            <person name="Filipski A."/>
            <person name="Findeiss S."/>
            <person name="Freyhult E."/>
            <person name="Fulton L."/>
            <person name="Fulton R."/>
            <person name="Garcia A.C."/>
            <person name="Gardiner A."/>
            <person name="Garfield D.A."/>
            <person name="Garvin B.E."/>
            <person name="Gibson G."/>
            <person name="Gilbert D."/>
            <person name="Gnerre S."/>
            <person name="Godfrey J."/>
            <person name="Good R."/>
            <person name="Gotea V."/>
            <person name="Gravely B."/>
            <person name="Greenberg A.J."/>
            <person name="Griffiths-Jones S."/>
            <person name="Gross S."/>
            <person name="Guigo R."/>
            <person name="Gustafson E.A."/>
            <person name="Haerty W."/>
            <person name="Hahn M.W."/>
            <person name="Halligan D.L."/>
            <person name="Halpern A.L."/>
            <person name="Halter G.M."/>
            <person name="Han M.V."/>
            <person name="Heger A."/>
            <person name="Hillier L."/>
            <person name="Hinrichs A.S."/>
            <person name="Holmes I."/>
            <person name="Hoskins R.A."/>
            <person name="Hubisz M.J."/>
            <person name="Hultmark D."/>
            <person name="Huntley M.A."/>
            <person name="Jaffe D.B."/>
            <person name="Jagadeeshan S."/>
            <person name="Jeck W.R."/>
            <person name="Johnson J."/>
            <person name="Jones C.D."/>
            <person name="Jordan W.C."/>
            <person name="Karpen G.H."/>
            <person name="Kataoka E."/>
            <person name="Keightley P.D."/>
            <person name="Kheradpour P."/>
            <person name="Kirkness E.F."/>
            <person name="Koerich L.B."/>
            <person name="Kristiansen K."/>
            <person name="Kudrna D."/>
            <person name="Kulathinal R.J."/>
            <person name="Kumar S."/>
            <person name="Kwok R."/>
            <person name="Lander E."/>
            <person name="Langley C.H."/>
            <person name="Lapoint R."/>
            <person name="Lazzaro B.P."/>
            <person name="Lee S.J."/>
            <person name="Levesque L."/>
            <person name="Li R."/>
            <person name="Lin C.F."/>
            <person name="Lin M.F."/>
            <person name="Lindblad-Toh K."/>
            <person name="Llopart A."/>
            <person name="Long M."/>
            <person name="Low L."/>
            <person name="Lozovsky E."/>
            <person name="Lu J."/>
            <person name="Luo M."/>
            <person name="Machado C.A."/>
            <person name="Makalowski W."/>
            <person name="Marzo M."/>
            <person name="Matsuda M."/>
            <person name="Matzkin L."/>
            <person name="McAllister B."/>
            <person name="McBride C.S."/>
            <person name="McKernan B."/>
            <person name="McKernan K."/>
            <person name="Mendez-Lago M."/>
            <person name="Minx P."/>
            <person name="Mollenhauer M.U."/>
            <person name="Montooth K."/>
            <person name="Mount S.M."/>
            <person name="Mu X."/>
            <person name="Myers E."/>
            <person name="Negre B."/>
            <person name="Newfeld S."/>
            <person name="Nielsen R."/>
            <person name="Noor M.A."/>
            <person name="O'Grady P."/>
            <person name="Pachter L."/>
            <person name="Papaceit M."/>
            <person name="Parisi M.J."/>
            <person name="Parisi M."/>
            <person name="Parts L."/>
            <person name="Pedersen J.S."/>
            <person name="Pesole G."/>
            <person name="Phillippy A.M."/>
            <person name="Ponting C.P."/>
            <person name="Pop M."/>
            <person name="Porcelli D."/>
            <person name="Powell J.R."/>
            <person name="Prohaska S."/>
            <person name="Pruitt K."/>
            <person name="Puig M."/>
            <person name="Quesneville H."/>
            <person name="Ram K.R."/>
            <person name="Rand D."/>
            <person name="Rasmussen M.D."/>
            <person name="Reed L.K."/>
            <person name="Reenan R."/>
            <person name="Reily A."/>
            <person name="Remington K.A."/>
            <person name="Rieger T.T."/>
            <person name="Ritchie M.G."/>
            <person name="Robin C."/>
            <person name="Rogers Y.H."/>
            <person name="Rohde C."/>
            <person name="Rozas J."/>
            <person name="Rubenfield M.J."/>
            <person name="Ruiz A."/>
            <person name="Russo S."/>
            <person name="Salzberg S.L."/>
            <person name="Sanchez-Gracia A."/>
            <person name="Saranga D.J."/>
            <person name="Sato H."/>
            <person name="Schaeffer S.W."/>
            <person name="Schatz M.C."/>
            <person name="Schlenke T."/>
            <person name="Schwartz R."/>
            <person name="Segarra C."/>
            <person name="Singh R.S."/>
            <person name="Sirot L."/>
            <person name="Sirota M."/>
            <person name="Sisneros N.B."/>
            <person name="Smith C.D."/>
            <person name="Smith T.F."/>
            <person name="Spieth J."/>
            <person name="Stage D.E."/>
            <person name="Stark A."/>
            <person name="Stephan W."/>
            <person name="Strausberg R.L."/>
            <person name="Strempel S."/>
            <person name="Sturgill D."/>
            <person name="Sutton G."/>
            <person name="Sutton G.G."/>
            <person name="Tao W."/>
            <person name="Teichmann S."/>
            <person name="Tobari Y.N."/>
            <person name="Tomimura Y."/>
            <person name="Tsolas J.M."/>
            <person name="Valente V.L."/>
            <person name="Venter E."/>
            <person name="Venter J.C."/>
            <person name="Vicario S."/>
            <person name="Vieira F.G."/>
            <person name="Vilella A.J."/>
            <person name="Villasante A."/>
            <person name="Walenz B."/>
            <person name="Wang J."/>
            <person name="Wasserman M."/>
            <person name="Watts T."/>
            <person name="Wilson D."/>
            <person name="Wilson R.K."/>
            <person name="Wing R.A."/>
            <person name="Wolfner M.F."/>
            <person name="Wong A."/>
            <person name="Wong G.K."/>
            <person name="Wu C.I."/>
            <person name="Wu G."/>
            <person name="Yamamoto D."/>
            <person name="Yang H.P."/>
            <person name="Yang S.P."/>
            <person name="Yorke J.A."/>
            <person name="Yoshida K."/>
            <person name="Zdobnov E."/>
            <person name="Zhang P."/>
            <person name="Zhang Y."/>
            <person name="Zimin A.V."/>
            <person name="Baldwin J."/>
            <person name="Abdouelleil A."/>
            <person name="Abdulkadir J."/>
            <person name="Abebe A."/>
            <person name="Abera B."/>
            <person name="Abreu J."/>
            <person name="Acer S.C."/>
            <person name="Aftuck L."/>
            <person name="Alexander A."/>
            <person name="An P."/>
            <person name="Anderson E."/>
            <person name="Anderson S."/>
            <person name="Arachi H."/>
            <person name="Azer M."/>
            <person name="Bachantsang P."/>
            <person name="Barry A."/>
            <person name="Bayul T."/>
            <person name="Berlin A."/>
            <person name="Bessette D."/>
            <person name="Bloom T."/>
            <person name="Blye J."/>
            <person name="Boguslavskiy L."/>
            <person name="Bonnet C."/>
            <person name="Boukhgalter B."/>
            <person name="Bourzgui I."/>
            <person name="Brown A."/>
            <person name="Cahill P."/>
            <person name="Channer S."/>
            <person name="Cheshatsang Y."/>
            <person name="Chuda L."/>
            <person name="Citroen M."/>
            <person name="Collymore A."/>
            <person name="Cooke P."/>
            <person name="Costello M."/>
            <person name="D'Aco K."/>
            <person name="Daza R."/>
            <person name="De Haan G."/>
            <person name="DeGray S."/>
            <person name="DeMaso C."/>
            <person name="Dhargay N."/>
            <person name="Dooley K."/>
            <person name="Dooley E."/>
            <person name="Doricent M."/>
            <person name="Dorje P."/>
            <person name="Dorjee K."/>
            <person name="Dupes A."/>
            <person name="Elong R."/>
            <person name="Falk J."/>
            <person name="Farina A."/>
            <person name="Faro S."/>
            <person name="Ferguson D."/>
            <person name="Fisher S."/>
            <person name="Foley C.D."/>
            <person name="Franke A."/>
            <person name="Friedrich D."/>
            <person name="Gadbois L."/>
            <person name="Gearin G."/>
            <person name="Gearin C.R."/>
            <person name="Giannoukos G."/>
            <person name="Goode T."/>
            <person name="Graham J."/>
            <person name="Grandbois E."/>
            <person name="Grewal S."/>
            <person name="Gyaltsen K."/>
            <person name="Hafez N."/>
            <person name="Hagos B."/>
            <person name="Hall J."/>
            <person name="Henson C."/>
            <person name="Hollinger A."/>
            <person name="Honan T."/>
            <person name="Huard M.D."/>
            <person name="Hughes L."/>
            <person name="Hurhula B."/>
            <person name="Husby M.E."/>
            <person name="Kamat A."/>
            <person name="Kanga B."/>
            <person name="Kashin S."/>
            <person name="Khazanovich D."/>
            <person name="Kisner P."/>
            <person name="Lance K."/>
            <person name="Lara M."/>
            <person name="Lee W."/>
            <person name="Lennon N."/>
            <person name="Letendre F."/>
            <person name="LeVine R."/>
            <person name="Lipovsky A."/>
            <person name="Liu X."/>
            <person name="Liu J."/>
            <person name="Liu S."/>
            <person name="Lokyitsang T."/>
            <person name="Lokyitsang Y."/>
            <person name="Lubonja R."/>
            <person name="Lui A."/>
            <person name="MacDonald P."/>
            <person name="Magnisalis V."/>
            <person name="Maru K."/>
            <person name="Matthews C."/>
            <person name="McCusker W."/>
            <person name="McDonough S."/>
            <person name="Mehta T."/>
            <person name="Meldrim J."/>
            <person name="Meneus L."/>
            <person name="Mihai O."/>
            <person name="Mihalev A."/>
            <person name="Mihova T."/>
            <person name="Mittelman R."/>
            <person name="Mlenga V."/>
            <person name="Montmayeur A."/>
            <person name="Mulrain L."/>
            <person name="Navidi A."/>
            <person name="Naylor J."/>
            <person name="Negash T."/>
            <person name="Nguyen T."/>
            <person name="Nguyen N."/>
            <person name="Nicol R."/>
            <person name="Norbu C."/>
            <person name="Norbu N."/>
            <person name="Novod N."/>
            <person name="O'Neill B."/>
            <person name="Osman S."/>
            <person name="Markiewicz E."/>
            <person name="Oyono O.L."/>
            <person name="Patti C."/>
            <person name="Phunkhang P."/>
            <person name="Pierre F."/>
            <person name="Priest M."/>
            <person name="Raghuraman S."/>
            <person name="Rege F."/>
            <person name="Reyes R."/>
            <person name="Rise C."/>
            <person name="Rogov P."/>
            <person name="Ross K."/>
            <person name="Ryan E."/>
            <person name="Settipalli S."/>
            <person name="Shea T."/>
            <person name="Sherpa N."/>
            <person name="Shi L."/>
            <person name="Shih D."/>
            <person name="Sparrow T."/>
            <person name="Spaulding J."/>
            <person name="Stalker J."/>
            <person name="Stange-Thomann N."/>
            <person name="Stavropoulos S."/>
            <person name="Stone C."/>
            <person name="Strader C."/>
            <person name="Tesfaye S."/>
            <person name="Thomson T."/>
            <person name="Thoulutsang Y."/>
            <person name="Thoulutsang D."/>
            <person name="Topham K."/>
            <person name="Topping I."/>
            <person name="Tsamla T."/>
            <person name="Vassiliev H."/>
            <person name="Vo A."/>
            <person name="Wangchuk T."/>
            <person name="Wangdi T."/>
            <person name="Weiand M."/>
            <person name="Wilkinson J."/>
            <person name="Wilson A."/>
            <person name="Yadav S."/>
            <person name="Young G."/>
            <person name="Yu Q."/>
            <person name="Zembek L."/>
            <person name="Zhong D."/>
            <person name="Zimmer A."/>
            <person name="Zwirko Z."/>
            <person name="Jaffe D.B."/>
            <person name="Alvarez P."/>
            <person name="Brockman W."/>
            <person name="Butler J."/>
            <person name="Chin C."/>
            <person name="Gnerre S."/>
            <person name="Grabherr M."/>
            <person name="Kleber M."/>
            <person name="Mauceli E."/>
            <person name="MacCallum I."/>
        </authorList>
    </citation>
    <scope>NUCLEOTIDE SEQUENCE [LARGE SCALE GENOMIC DNA]</scope>
    <source>
        <strain evidence="10">Tucson 15010-1051.87</strain>
    </source>
</reference>
<comment type="similarity">
    <text evidence="2">Belongs to the major facilitator superfamily.</text>
</comment>
<dbReference type="OrthoDB" id="433512at2759"/>
<dbReference type="PROSITE" id="PS50850">
    <property type="entry name" value="MFS"/>
    <property type="match status" value="1"/>
</dbReference>
<feature type="transmembrane region" description="Helical" evidence="7">
    <location>
        <begin position="447"/>
        <end position="469"/>
    </location>
</feature>
<feature type="transmembrane region" description="Helical" evidence="7">
    <location>
        <begin position="289"/>
        <end position="313"/>
    </location>
</feature>
<keyword evidence="5 7" id="KW-1133">Transmembrane helix</keyword>
<evidence type="ECO:0000256" key="5">
    <source>
        <dbReference type="ARBA" id="ARBA00022989"/>
    </source>
</evidence>
<dbReference type="InterPro" id="IPR020846">
    <property type="entry name" value="MFS_dom"/>
</dbReference>
<gene>
    <name evidence="9" type="primary">Dvir\GJ15101</name>
    <name evidence="9" type="ORF">Dvir_GJ15101</name>
</gene>
<evidence type="ECO:0000259" key="8">
    <source>
        <dbReference type="PROSITE" id="PS50850"/>
    </source>
</evidence>
<dbReference type="Proteomes" id="UP000008792">
    <property type="component" value="Unassembled WGS sequence"/>
</dbReference>
<evidence type="ECO:0000256" key="7">
    <source>
        <dbReference type="SAM" id="Phobius"/>
    </source>
</evidence>
<organism evidence="9 10">
    <name type="scientific">Drosophila virilis</name>
    <name type="common">Fruit fly</name>
    <dbReference type="NCBI Taxonomy" id="7244"/>
    <lineage>
        <taxon>Eukaryota</taxon>
        <taxon>Metazoa</taxon>
        <taxon>Ecdysozoa</taxon>
        <taxon>Arthropoda</taxon>
        <taxon>Hexapoda</taxon>
        <taxon>Insecta</taxon>
        <taxon>Pterygota</taxon>
        <taxon>Neoptera</taxon>
        <taxon>Endopterygota</taxon>
        <taxon>Diptera</taxon>
        <taxon>Brachycera</taxon>
        <taxon>Muscomorpha</taxon>
        <taxon>Ephydroidea</taxon>
        <taxon>Drosophilidae</taxon>
        <taxon>Drosophila</taxon>
    </lineage>
</organism>
<feature type="transmembrane region" description="Helical" evidence="7">
    <location>
        <begin position="388"/>
        <end position="407"/>
    </location>
</feature>
<feature type="domain" description="Major facilitator superfamily (MFS) profile" evidence="8">
    <location>
        <begin position="24"/>
        <end position="496"/>
    </location>
</feature>
<dbReference type="InParanoid" id="B4MFS6"/>
<evidence type="ECO:0000313" key="9">
    <source>
        <dbReference type="EMBL" id="EDW57247.2"/>
    </source>
</evidence>
<keyword evidence="6 7" id="KW-0472">Membrane</keyword>
<dbReference type="STRING" id="7244.B4MFS6"/>
<evidence type="ECO:0000256" key="1">
    <source>
        <dbReference type="ARBA" id="ARBA00004141"/>
    </source>
</evidence>
<dbReference type="PANTHER" id="PTHR23511">
    <property type="entry name" value="SYNAPTIC VESICLE GLYCOPROTEIN 2"/>
    <property type="match status" value="1"/>
</dbReference>
<dbReference type="InterPro" id="IPR036259">
    <property type="entry name" value="MFS_trans_sf"/>
</dbReference>
<dbReference type="PANTHER" id="PTHR23511:SF37">
    <property type="entry name" value="MAJOR FACILITATOR SUPERFAMILY (MFS) PROFILE DOMAIN-CONTAINING PROTEIN-RELATED"/>
    <property type="match status" value="1"/>
</dbReference>
<evidence type="ECO:0000256" key="6">
    <source>
        <dbReference type="ARBA" id="ARBA00023136"/>
    </source>
</evidence>
<accession>B4MFS6</accession>
<dbReference type="Pfam" id="PF00083">
    <property type="entry name" value="Sugar_tr"/>
    <property type="match status" value="1"/>
</dbReference>
<evidence type="ECO:0000256" key="4">
    <source>
        <dbReference type="ARBA" id="ARBA00022692"/>
    </source>
</evidence>
<evidence type="ECO:0000313" key="10">
    <source>
        <dbReference type="Proteomes" id="UP000008792"/>
    </source>
</evidence>
<dbReference type="Gene3D" id="1.20.1250.20">
    <property type="entry name" value="MFS general substrate transporter like domains"/>
    <property type="match status" value="1"/>
</dbReference>
<feature type="transmembrane region" description="Helical" evidence="7">
    <location>
        <begin position="149"/>
        <end position="171"/>
    </location>
</feature>
<comment type="subcellular location">
    <subcellularLocation>
        <location evidence="1">Membrane</location>
        <topology evidence="1">Multi-pass membrane protein</topology>
    </subcellularLocation>
</comment>
<feature type="transmembrane region" description="Helical" evidence="7">
    <location>
        <begin position="115"/>
        <end position="137"/>
    </location>
</feature>
<evidence type="ECO:0000256" key="3">
    <source>
        <dbReference type="ARBA" id="ARBA00022448"/>
    </source>
</evidence>
<keyword evidence="10" id="KW-1185">Reference proteome</keyword>
<feature type="transmembrane region" description="Helical" evidence="7">
    <location>
        <begin position="57"/>
        <end position="78"/>
    </location>
</feature>
<keyword evidence="4 7" id="KW-0812">Transmembrane</keyword>
<protein>
    <submittedName>
        <fullName evidence="9">Uncharacterized protein, isoform A</fullName>
    </submittedName>
</protein>
<dbReference type="InterPro" id="IPR005828">
    <property type="entry name" value="MFS_sugar_transport-like"/>
</dbReference>
<dbReference type="SUPFAM" id="SSF103473">
    <property type="entry name" value="MFS general substrate transporter"/>
    <property type="match status" value="1"/>
</dbReference>
<dbReference type="AlphaFoldDB" id="B4MFS6"/>
<dbReference type="HOGENOM" id="CLU_001265_46_15_1"/>
<keyword evidence="3" id="KW-0813">Transport</keyword>
<feature type="transmembrane region" description="Helical" evidence="7">
    <location>
        <begin position="363"/>
        <end position="383"/>
    </location>
</feature>
<dbReference type="GO" id="GO:0016020">
    <property type="term" value="C:membrane"/>
    <property type="evidence" value="ECO:0007669"/>
    <property type="project" value="UniProtKB-SubCell"/>
</dbReference>
<name>B4MFS6_DROVI</name>
<dbReference type="GO" id="GO:0022857">
    <property type="term" value="F:transmembrane transporter activity"/>
    <property type="evidence" value="ECO:0007669"/>
    <property type="project" value="InterPro"/>
</dbReference>
<feature type="transmembrane region" description="Helical" evidence="7">
    <location>
        <begin position="191"/>
        <end position="210"/>
    </location>
</feature>
<proteinExistence type="inferred from homology"/>
<feature type="transmembrane region" description="Helical" evidence="7">
    <location>
        <begin position="20"/>
        <end position="37"/>
    </location>
</feature>
<feature type="transmembrane region" description="Helical" evidence="7">
    <location>
        <begin position="90"/>
        <end position="109"/>
    </location>
</feature>
<sequence>MNNELNEFDAVMEQIGFGKVHCYVMLTLGLLQMLTIHETMGMGIIAPSAVCDLRMSIVQVSTITAAAFLGIICSSYFWGYITDKMGRRWILLHTISISNICSIISMFMVSFTSFFVMRFLTGIFVAGPSFVAVTYLSEFCNKQILARTVTHMYMFTGFAMFYCPSWATLFLSSNFMDFEIGFVGRLTLRPWRVLGCMFMLPGVIAFFLLLRMPESPKFLFMVGETKQGMAVMDWISTKNTGRPLSPEQVELMLKFQESTGVMRQKRSNNFLQQMMNDAMPLFRKPYVGFYVGSCSVMFSLGLVANGFGIWFTAMRNRSNMRLDNKSDMTLCKILFSTAAKIEDSEPDLVVACNDGFMGFNDSLILGLTYIILYNVCWLMLFFLPRKALFIAALVISSSCGFALIFVTGRWLQLFAFVLFIALPGVVISLLGGALLQFVPTHMRAKALCISLMWCRWGAVVGTTIVGIYIEKSCEMTILVVAIFPMLSASIEGFLPL</sequence>